<dbReference type="GO" id="GO:0016758">
    <property type="term" value="F:hexosyltransferase activity"/>
    <property type="evidence" value="ECO:0007669"/>
    <property type="project" value="UniProtKB-ARBA"/>
</dbReference>
<dbReference type="PANTHER" id="PTHR48050:SF13">
    <property type="entry name" value="STEROL 3-BETA-GLUCOSYLTRANSFERASE UGT80A2"/>
    <property type="match status" value="1"/>
</dbReference>
<dbReference type="GO" id="GO:0017000">
    <property type="term" value="P:antibiotic biosynthetic process"/>
    <property type="evidence" value="ECO:0007669"/>
    <property type="project" value="UniProtKB-ARBA"/>
</dbReference>
<accession>A0A517NPK8</accession>
<evidence type="ECO:0000313" key="3">
    <source>
        <dbReference type="Proteomes" id="UP000319817"/>
    </source>
</evidence>
<sequence>MIAIGEELRQRGFDVVISISQPYASIAERSGLQTEVIISEAQFHEMVGDPAVWKTVRGVRRVLRAMADHFVVPHHDVIRKHYRAGETVLVSHPLDFASRVVREADENAKLAAVHLQPVLLRTPDDPPRLTPWPIEPTGPPWLIRAGYYLADHLGLDPVIRPPVNRLRAQYDLPPIRRVLDQWWLSPDRVIGMYPQWFAPATDLFQPRLVHAGFPLADHDDAPFDPPKDRPIVFTMGTAHYHSRQFFQRAAKACQSLDHPGILLSSHSENFPAQLPAQVRTCPYVSLQKLLPHCAAIVHHGGIGTTSQALAAGVPQIIRPMAFDQFDNARRVENLRCGHWLRRDAKLGNMLSHVLANATMTDTCSLIASKLKEPAGAKIAADQIVALL</sequence>
<dbReference type="Pfam" id="PF06722">
    <property type="entry name" value="EryCIII-like_C"/>
    <property type="match status" value="1"/>
</dbReference>
<protein>
    <submittedName>
        <fullName evidence="2">MurG-like transferase</fullName>
        <ecNumber evidence="2">2.4.1.278</ecNumber>
    </submittedName>
</protein>
<proteinExistence type="predicted"/>
<dbReference type="InterPro" id="IPR002213">
    <property type="entry name" value="UDP_glucos_trans"/>
</dbReference>
<dbReference type="SUPFAM" id="SSF53756">
    <property type="entry name" value="UDP-Glycosyltransferase/glycogen phosphorylase"/>
    <property type="match status" value="1"/>
</dbReference>
<gene>
    <name evidence="2" type="ORF">K239x_09920</name>
</gene>
<feature type="domain" description="Erythromycin biosynthesis protein CIII-like C-terminal" evidence="1">
    <location>
        <begin position="264"/>
        <end position="379"/>
    </location>
</feature>
<dbReference type="InterPro" id="IPR050426">
    <property type="entry name" value="Glycosyltransferase_28"/>
</dbReference>
<reference evidence="2 3" key="1">
    <citation type="submission" date="2019-02" db="EMBL/GenBank/DDBJ databases">
        <title>Deep-cultivation of Planctomycetes and their phenomic and genomic characterization uncovers novel biology.</title>
        <authorList>
            <person name="Wiegand S."/>
            <person name="Jogler M."/>
            <person name="Boedeker C."/>
            <person name="Pinto D."/>
            <person name="Vollmers J."/>
            <person name="Rivas-Marin E."/>
            <person name="Kohn T."/>
            <person name="Peeters S.H."/>
            <person name="Heuer A."/>
            <person name="Rast P."/>
            <person name="Oberbeckmann S."/>
            <person name="Bunk B."/>
            <person name="Jeske O."/>
            <person name="Meyerdierks A."/>
            <person name="Storesund J.E."/>
            <person name="Kallscheuer N."/>
            <person name="Luecker S."/>
            <person name="Lage O.M."/>
            <person name="Pohl T."/>
            <person name="Merkel B.J."/>
            <person name="Hornburger P."/>
            <person name="Mueller R.-W."/>
            <person name="Bruemmer F."/>
            <person name="Labrenz M."/>
            <person name="Spormann A.M."/>
            <person name="Op den Camp H."/>
            <person name="Overmann J."/>
            <person name="Amann R."/>
            <person name="Jetten M.S.M."/>
            <person name="Mascher T."/>
            <person name="Medema M.H."/>
            <person name="Devos D.P."/>
            <person name="Kaster A.-K."/>
            <person name="Ovreas L."/>
            <person name="Rohde M."/>
            <person name="Galperin M.Y."/>
            <person name="Jogler C."/>
        </authorList>
    </citation>
    <scope>NUCLEOTIDE SEQUENCE [LARGE SCALE GENOMIC DNA]</scope>
    <source>
        <strain evidence="2 3">K23_9</strain>
    </source>
</reference>
<dbReference type="GO" id="GO:0008194">
    <property type="term" value="F:UDP-glycosyltransferase activity"/>
    <property type="evidence" value="ECO:0007669"/>
    <property type="project" value="InterPro"/>
</dbReference>
<dbReference type="AlphaFoldDB" id="A0A517NPK8"/>
<dbReference type="PANTHER" id="PTHR48050">
    <property type="entry name" value="STEROL 3-BETA-GLUCOSYLTRANSFERASE"/>
    <property type="match status" value="1"/>
</dbReference>
<keyword evidence="2" id="KW-0328">Glycosyltransferase</keyword>
<organism evidence="2 3">
    <name type="scientific">Stieleria marina</name>
    <dbReference type="NCBI Taxonomy" id="1930275"/>
    <lineage>
        <taxon>Bacteria</taxon>
        <taxon>Pseudomonadati</taxon>
        <taxon>Planctomycetota</taxon>
        <taxon>Planctomycetia</taxon>
        <taxon>Pirellulales</taxon>
        <taxon>Pirellulaceae</taxon>
        <taxon>Stieleria</taxon>
    </lineage>
</organism>
<dbReference type="Gene3D" id="3.40.50.2000">
    <property type="entry name" value="Glycogen Phosphorylase B"/>
    <property type="match status" value="2"/>
</dbReference>
<dbReference type="Proteomes" id="UP000319817">
    <property type="component" value="Chromosome"/>
</dbReference>
<dbReference type="CDD" id="cd03784">
    <property type="entry name" value="GT1_Gtf-like"/>
    <property type="match status" value="1"/>
</dbReference>
<dbReference type="EC" id="2.4.1.278" evidence="2"/>
<dbReference type="EMBL" id="CP036526">
    <property type="protein sequence ID" value="QDT09049.1"/>
    <property type="molecule type" value="Genomic_DNA"/>
</dbReference>
<name>A0A517NPK8_9BACT</name>
<keyword evidence="2" id="KW-0808">Transferase</keyword>
<evidence type="ECO:0000259" key="1">
    <source>
        <dbReference type="Pfam" id="PF06722"/>
    </source>
</evidence>
<keyword evidence="3" id="KW-1185">Reference proteome</keyword>
<evidence type="ECO:0000313" key="2">
    <source>
        <dbReference type="EMBL" id="QDT09049.1"/>
    </source>
</evidence>
<dbReference type="InterPro" id="IPR010610">
    <property type="entry name" value="EryCIII-like_C"/>
</dbReference>